<organism evidence="3 4">
    <name type="scientific">Clavelina lepadiformis</name>
    <name type="common">Light-bulb sea squirt</name>
    <name type="synonym">Ascidia lepadiformis</name>
    <dbReference type="NCBI Taxonomy" id="159417"/>
    <lineage>
        <taxon>Eukaryota</taxon>
        <taxon>Metazoa</taxon>
        <taxon>Chordata</taxon>
        <taxon>Tunicata</taxon>
        <taxon>Ascidiacea</taxon>
        <taxon>Aplousobranchia</taxon>
        <taxon>Clavelinidae</taxon>
        <taxon>Clavelina</taxon>
    </lineage>
</organism>
<dbReference type="InterPro" id="IPR057106">
    <property type="entry name" value="NXPE4_C"/>
</dbReference>
<dbReference type="PROSITE" id="PS51257">
    <property type="entry name" value="PROKAR_LIPOPROTEIN"/>
    <property type="match status" value="1"/>
</dbReference>
<evidence type="ECO:0000259" key="2">
    <source>
        <dbReference type="Pfam" id="PF24536"/>
    </source>
</evidence>
<dbReference type="Pfam" id="PF24536">
    <property type="entry name" value="NXPE4_C"/>
    <property type="match status" value="1"/>
</dbReference>
<accession>A0ABP0GYZ7</accession>
<dbReference type="PANTHER" id="PTHR16165">
    <property type="entry name" value="NXPE FAMILY MEMBER"/>
    <property type="match status" value="1"/>
</dbReference>
<gene>
    <name evidence="3" type="ORF">CVLEPA_LOCUS30259</name>
</gene>
<dbReference type="Pfam" id="PF06312">
    <property type="entry name" value="Neurexophilin"/>
    <property type="match status" value="1"/>
</dbReference>
<reference evidence="3 4" key="1">
    <citation type="submission" date="2024-02" db="EMBL/GenBank/DDBJ databases">
        <authorList>
            <person name="Daric V."/>
            <person name="Darras S."/>
        </authorList>
    </citation>
    <scope>NUCLEOTIDE SEQUENCE [LARGE SCALE GENOMIC DNA]</scope>
</reference>
<dbReference type="PANTHER" id="PTHR16165:SF5">
    <property type="entry name" value="NXPE FAMILY MEMBER 3"/>
    <property type="match status" value="1"/>
</dbReference>
<evidence type="ECO:0000313" key="4">
    <source>
        <dbReference type="Proteomes" id="UP001642483"/>
    </source>
</evidence>
<keyword evidence="4" id="KW-1185">Reference proteome</keyword>
<dbReference type="Gene3D" id="2.60.40.10">
    <property type="entry name" value="Immunoglobulins"/>
    <property type="match status" value="1"/>
</dbReference>
<dbReference type="InterPro" id="IPR026845">
    <property type="entry name" value="NXPH/NXPE"/>
</dbReference>
<keyword evidence="1" id="KW-0812">Transmembrane</keyword>
<evidence type="ECO:0000256" key="1">
    <source>
        <dbReference type="SAM" id="Phobius"/>
    </source>
</evidence>
<feature type="transmembrane region" description="Helical" evidence="1">
    <location>
        <begin position="15"/>
        <end position="35"/>
    </location>
</feature>
<proteinExistence type="predicted"/>
<dbReference type="EMBL" id="CAWYQH010000163">
    <property type="protein sequence ID" value="CAK8696965.1"/>
    <property type="molecule type" value="Genomic_DNA"/>
</dbReference>
<evidence type="ECO:0000313" key="3">
    <source>
        <dbReference type="EMBL" id="CAK8696965.1"/>
    </source>
</evidence>
<comment type="caution">
    <text evidence="3">The sequence shown here is derived from an EMBL/GenBank/DDBJ whole genome shotgun (WGS) entry which is preliminary data.</text>
</comment>
<protein>
    <recommendedName>
        <fullName evidence="2">NXPE C-terminal domain-containing protein</fullName>
    </recommendedName>
</protein>
<keyword evidence="1" id="KW-0472">Membrane</keyword>
<name>A0ABP0GYZ7_CLALP</name>
<dbReference type="InterPro" id="IPR013783">
    <property type="entry name" value="Ig-like_fold"/>
</dbReference>
<feature type="domain" description="NXPE C-terminal" evidence="2">
    <location>
        <begin position="365"/>
        <end position="574"/>
    </location>
</feature>
<sequence length="576" mass="66144">MLQNCVKWFMQKKQLFAFVVAACFYVVLFACMYLNQSLENNNFVKQNYPLKLLPGYVIPPSESLDPFSAYYGLIYKDKYGQPTRMAGIYKSEKCNFTWKQYFPLITSSIKKYKIKNTARNPEAFTWNTSTVILGTNVKKFQVGDTLVAHLQAKDRSNRNKTFGGDYFRARLIRKAPDGALTDGIACDIKDHLNGSYTLQVPLLMAGTFTLEVKLVLSLEGIAGLIDFTSMQNHKGHNYSAKLQTKEIVECNVDLNIYNGYENKLMCDYGNPRNGETWFCNLPPSGKCSPITWVVINYQFKQPPYSDKAQFPKRYGTLAEIVGSGIQINVSNGMEHNESNTFHASSPSVYLHQGNWIRTSDLKMIKSKQDFRMCLDHKQVYMFGDSTIRQFFHNLANRFSLNVSGPDNSKLWQQPKTARSKDDNSNITLYYRAHGPPLRNPGPPSSRPYISDSIDGIRVVEQGQVYVFFNIGVHLLDYETSLYVRRLLGIKEAIIRHHKSFPNTKFIVRGMNVVESMEEWLILRYETLLREIFKNMSNVFYLNLWDLTTVIPLNDYHPKGSVLEKEVLLLLNLICKI</sequence>
<keyword evidence="1" id="KW-1133">Transmembrane helix</keyword>
<dbReference type="Proteomes" id="UP001642483">
    <property type="component" value="Unassembled WGS sequence"/>
</dbReference>